<keyword evidence="4" id="KW-1185">Reference proteome</keyword>
<evidence type="ECO:0000256" key="2">
    <source>
        <dbReference type="SAM" id="MobiDB-lite"/>
    </source>
</evidence>
<dbReference type="SUPFAM" id="SSF56300">
    <property type="entry name" value="Metallo-dependent phosphatases"/>
    <property type="match status" value="1"/>
</dbReference>
<dbReference type="PANTHER" id="PTHR45619">
    <property type="entry name" value="SERINE/THREONINE-PROTEIN PHOSPHATASE PP2A-RELATED"/>
    <property type="match status" value="1"/>
</dbReference>
<dbReference type="GO" id="GO:0004722">
    <property type="term" value="F:protein serine/threonine phosphatase activity"/>
    <property type="evidence" value="ECO:0007669"/>
    <property type="project" value="UniProtKB-EC"/>
</dbReference>
<comment type="caution">
    <text evidence="3">The sequence shown here is derived from an EMBL/GenBank/DDBJ whole genome shotgun (WGS) entry which is preliminary data.</text>
</comment>
<name>A0A433Q2Y7_9FUNG</name>
<dbReference type="EMBL" id="RBNJ01017164">
    <property type="protein sequence ID" value="RUS24137.1"/>
    <property type="molecule type" value="Genomic_DNA"/>
</dbReference>
<accession>A0A433Q2Y7</accession>
<dbReference type="Proteomes" id="UP000274822">
    <property type="component" value="Unassembled WGS sequence"/>
</dbReference>
<feature type="compositionally biased region" description="Basic and acidic residues" evidence="2">
    <location>
        <begin position="12"/>
        <end position="23"/>
    </location>
</feature>
<organism evidence="3 4">
    <name type="scientific">Jimgerdemannia flammicorona</name>
    <dbReference type="NCBI Taxonomy" id="994334"/>
    <lineage>
        <taxon>Eukaryota</taxon>
        <taxon>Fungi</taxon>
        <taxon>Fungi incertae sedis</taxon>
        <taxon>Mucoromycota</taxon>
        <taxon>Mucoromycotina</taxon>
        <taxon>Endogonomycetes</taxon>
        <taxon>Endogonales</taxon>
        <taxon>Endogonaceae</taxon>
        <taxon>Jimgerdemannia</taxon>
    </lineage>
</organism>
<dbReference type="AlphaFoldDB" id="A0A433Q2Y7"/>
<evidence type="ECO:0000256" key="1">
    <source>
        <dbReference type="ARBA" id="ARBA00048336"/>
    </source>
</evidence>
<feature type="region of interest" description="Disordered" evidence="2">
    <location>
        <begin position="1"/>
        <end position="24"/>
    </location>
</feature>
<gene>
    <name evidence="3" type="ORF">BC938DRAFT_474045</name>
</gene>
<evidence type="ECO:0000313" key="3">
    <source>
        <dbReference type="EMBL" id="RUS24137.1"/>
    </source>
</evidence>
<evidence type="ECO:0008006" key="5">
    <source>
        <dbReference type="Google" id="ProtNLM"/>
    </source>
</evidence>
<dbReference type="Gene3D" id="3.60.21.10">
    <property type="match status" value="1"/>
</dbReference>
<dbReference type="InterPro" id="IPR029052">
    <property type="entry name" value="Metallo-depent_PP-like"/>
</dbReference>
<protein>
    <recommendedName>
        <fullName evidence="5">Calcineurin-like phosphoesterase domain-containing protein</fullName>
    </recommendedName>
</protein>
<evidence type="ECO:0000313" key="4">
    <source>
        <dbReference type="Proteomes" id="UP000274822"/>
    </source>
</evidence>
<proteinExistence type="predicted"/>
<comment type="catalytic activity">
    <reaction evidence="1">
        <text>O-phospho-L-threonyl-[protein] + H2O = L-threonyl-[protein] + phosphate</text>
        <dbReference type="Rhea" id="RHEA:47004"/>
        <dbReference type="Rhea" id="RHEA-COMP:11060"/>
        <dbReference type="Rhea" id="RHEA-COMP:11605"/>
        <dbReference type="ChEBI" id="CHEBI:15377"/>
        <dbReference type="ChEBI" id="CHEBI:30013"/>
        <dbReference type="ChEBI" id="CHEBI:43474"/>
        <dbReference type="ChEBI" id="CHEBI:61977"/>
        <dbReference type="EC" id="3.1.3.16"/>
    </reaction>
</comment>
<sequence>MEIDNCDSPINRPERYRAPRDGRGNNQKLLVAEWSIPITRPLLTRSSIPQHSPPLPSRCFVDRSFYFVETFTLLLTLKVRYPDRITLIRGNHDYRQSYSSTVFKTSACVSTVP</sequence>
<reference evidence="3 4" key="1">
    <citation type="journal article" date="2018" name="New Phytol.">
        <title>Phylogenomics of Endogonaceae and evolution of mycorrhizas within Mucoromycota.</title>
        <authorList>
            <person name="Chang Y."/>
            <person name="Desiro A."/>
            <person name="Na H."/>
            <person name="Sandor L."/>
            <person name="Lipzen A."/>
            <person name="Clum A."/>
            <person name="Barry K."/>
            <person name="Grigoriev I.V."/>
            <person name="Martin F.M."/>
            <person name="Stajich J.E."/>
            <person name="Smith M.E."/>
            <person name="Bonito G."/>
            <person name="Spatafora J.W."/>
        </authorList>
    </citation>
    <scope>NUCLEOTIDE SEQUENCE [LARGE SCALE GENOMIC DNA]</scope>
    <source>
        <strain evidence="3 4">AD002</strain>
    </source>
</reference>
<dbReference type="InterPro" id="IPR047129">
    <property type="entry name" value="PPA2-like"/>
</dbReference>